<dbReference type="InterPro" id="IPR036291">
    <property type="entry name" value="NAD(P)-bd_dom_sf"/>
</dbReference>
<dbReference type="GO" id="GO:0004029">
    <property type="term" value="F:aldehyde dehydrogenase (NAD+) activity"/>
    <property type="evidence" value="ECO:0007669"/>
    <property type="project" value="TreeGrafter"/>
</dbReference>
<dbReference type="PANTHER" id="PTHR48079:SF7">
    <property type="entry name" value="NAD(P)-BINDING DOMAIN-CONTAINING PROTEIN-RELATED"/>
    <property type="match status" value="1"/>
</dbReference>
<accession>A0A0F4YVR2</accession>
<dbReference type="SUPFAM" id="SSF51735">
    <property type="entry name" value="NAD(P)-binding Rossmann-fold domains"/>
    <property type="match status" value="1"/>
</dbReference>
<dbReference type="Proteomes" id="UP000053958">
    <property type="component" value="Unassembled WGS sequence"/>
</dbReference>
<dbReference type="InterPro" id="IPR051783">
    <property type="entry name" value="NAD(P)-dependent_oxidoreduct"/>
</dbReference>
<sequence length="346" mass="37734">MAPPKVFLTGTTGYIGGDSLYTLYNAHPDWEFAALVRNKEKAAQLSSVFPKVRIVYGDLDSADILEEEAKKADIIYHFADCDHEASAHAIVKGLRAHTPDRPAWYIHTSGTGILAWEDTRNGTIGIYREKEYNDWDGVDEVTHLPDDALHRNVDKIVLAADKDATDRVKTAIVCPPTIYGPGRGSGNTRSIQAYLFATAVLKRGKGFVVGEGKNVWHQVHIQDLSKVYLALGEAAAAGGGNATWGSKDGYYFAENGSFVWGDVQRAIVKAAADKKLIASAEVESLDKDQTAQAHPWGPYAWGSNSRGHAIRARKLLGWTPTKPSLLELVPDIVDVQAQELGLVQKA</sequence>
<dbReference type="PANTHER" id="PTHR48079">
    <property type="entry name" value="PROTEIN YEEZ"/>
    <property type="match status" value="1"/>
</dbReference>
<dbReference type="Gene3D" id="3.40.50.720">
    <property type="entry name" value="NAD(P)-binding Rossmann-like Domain"/>
    <property type="match status" value="1"/>
</dbReference>
<gene>
    <name evidence="2" type="ORF">T310_4008</name>
</gene>
<dbReference type="EMBL" id="LASV01000163">
    <property type="protein sequence ID" value="KKA21946.1"/>
    <property type="molecule type" value="Genomic_DNA"/>
</dbReference>
<feature type="domain" description="NAD-dependent epimerase/dehydratase" evidence="1">
    <location>
        <begin position="154"/>
        <end position="239"/>
    </location>
</feature>
<dbReference type="AlphaFoldDB" id="A0A0F4YVR2"/>
<proteinExistence type="predicted"/>
<keyword evidence="3" id="KW-1185">Reference proteome</keyword>
<protein>
    <recommendedName>
        <fullName evidence="1">NAD-dependent epimerase/dehydratase domain-containing protein</fullName>
    </recommendedName>
</protein>
<evidence type="ECO:0000259" key="1">
    <source>
        <dbReference type="Pfam" id="PF01370"/>
    </source>
</evidence>
<reference evidence="2 3" key="1">
    <citation type="submission" date="2015-04" db="EMBL/GenBank/DDBJ databases">
        <authorList>
            <person name="Heijne W.H."/>
            <person name="Fedorova N.D."/>
            <person name="Nierman W.C."/>
            <person name="Vollebregt A.W."/>
            <person name="Zhao Z."/>
            <person name="Wu L."/>
            <person name="Kumar M."/>
            <person name="Stam H."/>
            <person name="van den Berg M.A."/>
            <person name="Pel H.J."/>
        </authorList>
    </citation>
    <scope>NUCLEOTIDE SEQUENCE [LARGE SCALE GENOMIC DNA]</scope>
    <source>
        <strain evidence="2 3">CBS 393.64</strain>
    </source>
</reference>
<dbReference type="GeneID" id="25316357"/>
<evidence type="ECO:0000313" key="2">
    <source>
        <dbReference type="EMBL" id="KKA21946.1"/>
    </source>
</evidence>
<dbReference type="STRING" id="1408163.A0A0F4YVR2"/>
<evidence type="ECO:0000313" key="3">
    <source>
        <dbReference type="Proteomes" id="UP000053958"/>
    </source>
</evidence>
<dbReference type="RefSeq" id="XP_013328558.1">
    <property type="nucleotide sequence ID" value="XM_013473104.1"/>
</dbReference>
<dbReference type="InterPro" id="IPR001509">
    <property type="entry name" value="Epimerase_deHydtase"/>
</dbReference>
<dbReference type="GO" id="GO:0005737">
    <property type="term" value="C:cytoplasm"/>
    <property type="evidence" value="ECO:0007669"/>
    <property type="project" value="TreeGrafter"/>
</dbReference>
<comment type="caution">
    <text evidence="2">The sequence shown here is derived from an EMBL/GenBank/DDBJ whole genome shotgun (WGS) entry which is preliminary data.</text>
</comment>
<dbReference type="OrthoDB" id="2130169at2759"/>
<name>A0A0F4YVR2_RASE3</name>
<dbReference type="Pfam" id="PF01370">
    <property type="entry name" value="Epimerase"/>
    <property type="match status" value="1"/>
</dbReference>
<organism evidence="2 3">
    <name type="scientific">Rasamsonia emersonii (strain ATCC 16479 / CBS 393.64 / IMI 116815)</name>
    <dbReference type="NCBI Taxonomy" id="1408163"/>
    <lineage>
        <taxon>Eukaryota</taxon>
        <taxon>Fungi</taxon>
        <taxon>Dikarya</taxon>
        <taxon>Ascomycota</taxon>
        <taxon>Pezizomycotina</taxon>
        <taxon>Eurotiomycetes</taxon>
        <taxon>Eurotiomycetidae</taxon>
        <taxon>Eurotiales</taxon>
        <taxon>Trichocomaceae</taxon>
        <taxon>Rasamsonia</taxon>
    </lineage>
</organism>